<feature type="binding site" evidence="10">
    <location>
        <begin position="121"/>
        <end position="127"/>
    </location>
    <ligand>
        <name>ATP</name>
        <dbReference type="ChEBI" id="CHEBI:30616"/>
    </ligand>
</feature>
<evidence type="ECO:0000256" key="9">
    <source>
        <dbReference type="ARBA" id="ARBA00023316"/>
    </source>
</evidence>
<feature type="domain" description="Mur ligase C-terminal" evidence="13">
    <location>
        <begin position="337"/>
        <end position="477"/>
    </location>
</feature>
<comment type="function">
    <text evidence="10 11">Involved in cell wall formation. Catalyzes the final step in the synthesis of UDP-N-acetylmuramoyl-pentapeptide, the precursor of murein.</text>
</comment>
<keyword evidence="7 10" id="KW-0573">Peptidoglycan synthesis</keyword>
<evidence type="ECO:0000256" key="10">
    <source>
        <dbReference type="HAMAP-Rule" id="MF_02019"/>
    </source>
</evidence>
<dbReference type="GO" id="GO:0051301">
    <property type="term" value="P:cell division"/>
    <property type="evidence" value="ECO:0007669"/>
    <property type="project" value="UniProtKB-KW"/>
</dbReference>
<name>A0A134AQS4_9FUSO</name>
<dbReference type="GO" id="GO:0071555">
    <property type="term" value="P:cell wall organization"/>
    <property type="evidence" value="ECO:0007669"/>
    <property type="project" value="UniProtKB-KW"/>
</dbReference>
<dbReference type="SUPFAM" id="SSF53623">
    <property type="entry name" value="MurD-like peptide ligases, catalytic domain"/>
    <property type="match status" value="1"/>
</dbReference>
<dbReference type="STRING" id="157687.HMPREF3180_00177"/>
<dbReference type="GO" id="GO:0005524">
    <property type="term" value="F:ATP binding"/>
    <property type="evidence" value="ECO:0007669"/>
    <property type="project" value="UniProtKB-UniRule"/>
</dbReference>
<dbReference type="HAMAP" id="MF_02019">
    <property type="entry name" value="MurF"/>
    <property type="match status" value="1"/>
</dbReference>
<comment type="subcellular location">
    <subcellularLocation>
        <location evidence="10 11">Cytoplasm</location>
    </subcellularLocation>
</comment>
<evidence type="ECO:0000256" key="1">
    <source>
        <dbReference type="ARBA" id="ARBA00022490"/>
    </source>
</evidence>
<dbReference type="EC" id="6.3.2.10" evidence="10 11"/>
<organism evidence="15 16">
    <name type="scientific">Leptotrichia wadei</name>
    <dbReference type="NCBI Taxonomy" id="157687"/>
    <lineage>
        <taxon>Bacteria</taxon>
        <taxon>Fusobacteriati</taxon>
        <taxon>Fusobacteriota</taxon>
        <taxon>Fusobacteriia</taxon>
        <taxon>Fusobacteriales</taxon>
        <taxon>Leptotrichiaceae</taxon>
        <taxon>Leptotrichia</taxon>
    </lineage>
</organism>
<dbReference type="EMBL" id="LSDD01000008">
    <property type="protein sequence ID" value="KXB70026.1"/>
    <property type="molecule type" value="Genomic_DNA"/>
</dbReference>
<keyword evidence="4 10" id="KW-0547">Nucleotide-binding</keyword>
<protein>
    <recommendedName>
        <fullName evidence="10 11">UDP-N-acetylmuramoyl-tripeptide--D-alanyl-D-alanine ligase</fullName>
        <ecNumber evidence="10 11">6.3.2.10</ecNumber>
    </recommendedName>
    <alternativeName>
        <fullName evidence="10">D-alanyl-D-alanine-adding enzyme</fullName>
    </alternativeName>
</protein>
<evidence type="ECO:0000259" key="13">
    <source>
        <dbReference type="Pfam" id="PF02875"/>
    </source>
</evidence>
<dbReference type="InterPro" id="IPR036615">
    <property type="entry name" value="Mur_ligase_C_dom_sf"/>
</dbReference>
<keyword evidence="6 10" id="KW-0133">Cell shape</keyword>
<evidence type="ECO:0000256" key="2">
    <source>
        <dbReference type="ARBA" id="ARBA00022598"/>
    </source>
</evidence>
<keyword evidence="5 10" id="KW-0067">ATP-binding</keyword>
<dbReference type="GO" id="GO:0009252">
    <property type="term" value="P:peptidoglycan biosynthetic process"/>
    <property type="evidence" value="ECO:0007669"/>
    <property type="project" value="UniProtKB-UniRule"/>
</dbReference>
<dbReference type="Gene3D" id="3.90.190.20">
    <property type="entry name" value="Mur ligase, C-terminal domain"/>
    <property type="match status" value="1"/>
</dbReference>
<evidence type="ECO:0000259" key="14">
    <source>
        <dbReference type="Pfam" id="PF08245"/>
    </source>
</evidence>
<dbReference type="InterPro" id="IPR035911">
    <property type="entry name" value="MurE/MurF_N"/>
</dbReference>
<comment type="pathway">
    <text evidence="10 11">Cell wall biogenesis; peptidoglycan biosynthesis.</text>
</comment>
<keyword evidence="16" id="KW-1185">Reference proteome</keyword>
<dbReference type="Gene3D" id="3.40.1390.10">
    <property type="entry name" value="MurE/MurF, N-terminal domain"/>
    <property type="match status" value="1"/>
</dbReference>
<gene>
    <name evidence="10" type="primary">murF</name>
    <name evidence="15" type="ORF">HMPREF3180_00177</name>
</gene>
<comment type="similarity">
    <text evidence="10">Belongs to the MurCDEF family. MurF subfamily.</text>
</comment>
<keyword evidence="8 10" id="KW-0131">Cell cycle</keyword>
<dbReference type="InterPro" id="IPR005863">
    <property type="entry name" value="UDP-N-AcMur_synth"/>
</dbReference>
<sequence length="487" mass="56168">MNYYKKSIKTSRIWRNFMNKSEVFQRLFNKEKTLDLEIKNVSIDSKKLEKSDVFVAIRGGNNFVNEALEKGAAVVYDSEAVKIDEKYVDRAFFVKDSIEFLQKFAKEWRKNLDIKVIGITGSNGKTTVKDMIYHLLSQKYKGKKTEGNYNNHIGLPFTLLRAEKDDEFIILEMGMSGFGEIDLLGQIALPDINVITNIGESHLEFLKTKENVFLAKAEIIPYIKSTLVINGDDEYLKNVKTENIEVVRALSLKNNEFRDKTSDFYYGDVRFNESGTDFFLKYFGKICQSTVERNYKTNVLGEHNVLNLVMAIAVAKQFGIEDKIIGEAIKNIGLTGMRFQIIENGNTTYINDAYNASPMSMEKSLETFSQIYNDRLKIVVLGDMLELGENELKLHSNLFDTIKNTKFDKLYLFGKRMKSLFEKIKENVDDKNLNNENLEINKALKNGKFEHFDEKKKIKEKIRQISEKKAVLLKASRGMKLEEIIEK</sequence>
<comment type="caution">
    <text evidence="15">The sequence shown here is derived from an EMBL/GenBank/DDBJ whole genome shotgun (WGS) entry which is preliminary data.</text>
</comment>
<dbReference type="GO" id="GO:0008766">
    <property type="term" value="F:UDP-N-acetylmuramoylalanyl-D-glutamyl-2,6-diaminopimelate-D-alanyl-D-alanine ligase activity"/>
    <property type="evidence" value="ECO:0007669"/>
    <property type="project" value="RHEA"/>
</dbReference>
<dbReference type="PATRIC" id="fig|157687.3.peg.180"/>
<evidence type="ECO:0000313" key="16">
    <source>
        <dbReference type="Proteomes" id="UP000070483"/>
    </source>
</evidence>
<dbReference type="InterPro" id="IPR013221">
    <property type="entry name" value="Mur_ligase_cen"/>
</dbReference>
<dbReference type="Pfam" id="PF08245">
    <property type="entry name" value="Mur_ligase_M"/>
    <property type="match status" value="1"/>
</dbReference>
<keyword evidence="9 10" id="KW-0961">Cell wall biogenesis/degradation</keyword>
<dbReference type="SUPFAM" id="SSF63418">
    <property type="entry name" value="MurE/MurF N-terminal domain"/>
    <property type="match status" value="1"/>
</dbReference>
<keyword evidence="3 10" id="KW-0132">Cell division</keyword>
<keyword evidence="12" id="KW-0175">Coiled coil</keyword>
<dbReference type="SUPFAM" id="SSF53244">
    <property type="entry name" value="MurD-like peptide ligases, peptide-binding domain"/>
    <property type="match status" value="1"/>
</dbReference>
<dbReference type="InterPro" id="IPR051046">
    <property type="entry name" value="MurCDEF_CellWall_CoF430Synth"/>
</dbReference>
<dbReference type="InterPro" id="IPR036565">
    <property type="entry name" value="Mur-like_cat_sf"/>
</dbReference>
<dbReference type="GO" id="GO:0008360">
    <property type="term" value="P:regulation of cell shape"/>
    <property type="evidence" value="ECO:0007669"/>
    <property type="project" value="UniProtKB-KW"/>
</dbReference>
<dbReference type="Pfam" id="PF02875">
    <property type="entry name" value="Mur_ligase_C"/>
    <property type="match status" value="1"/>
</dbReference>
<evidence type="ECO:0000256" key="12">
    <source>
        <dbReference type="SAM" id="Coils"/>
    </source>
</evidence>
<evidence type="ECO:0000256" key="3">
    <source>
        <dbReference type="ARBA" id="ARBA00022618"/>
    </source>
</evidence>
<keyword evidence="2 10" id="KW-0436">Ligase</keyword>
<evidence type="ECO:0000313" key="15">
    <source>
        <dbReference type="EMBL" id="KXB70026.1"/>
    </source>
</evidence>
<dbReference type="UniPathway" id="UPA00219"/>
<feature type="coiled-coil region" evidence="12">
    <location>
        <begin position="421"/>
        <end position="475"/>
    </location>
</feature>
<reference evidence="16" key="1">
    <citation type="submission" date="2016-01" db="EMBL/GenBank/DDBJ databases">
        <authorList>
            <person name="Mitreva M."/>
            <person name="Pepin K.H."/>
            <person name="Mihindukulasuriya K.A."/>
            <person name="Fulton R."/>
            <person name="Fronick C."/>
            <person name="O'Laughlin M."/>
            <person name="Miner T."/>
            <person name="Herter B."/>
            <person name="Rosa B.A."/>
            <person name="Cordes M."/>
            <person name="Tomlinson C."/>
            <person name="Wollam A."/>
            <person name="Palsikar V.B."/>
            <person name="Mardis E.R."/>
            <person name="Wilson R.K."/>
        </authorList>
    </citation>
    <scope>NUCLEOTIDE SEQUENCE [LARGE SCALE GENOMIC DNA]</scope>
    <source>
        <strain evidence="16">KA00185</strain>
    </source>
</reference>
<keyword evidence="1 10" id="KW-0963">Cytoplasm</keyword>
<dbReference type="AlphaFoldDB" id="A0A134AQS4"/>
<dbReference type="GO" id="GO:0047480">
    <property type="term" value="F:UDP-N-acetylmuramoyl-tripeptide-D-alanyl-D-alanine ligase activity"/>
    <property type="evidence" value="ECO:0007669"/>
    <property type="project" value="UniProtKB-UniRule"/>
</dbReference>
<dbReference type="GO" id="GO:0005737">
    <property type="term" value="C:cytoplasm"/>
    <property type="evidence" value="ECO:0007669"/>
    <property type="project" value="UniProtKB-SubCell"/>
</dbReference>
<evidence type="ECO:0000256" key="11">
    <source>
        <dbReference type="RuleBase" id="RU004136"/>
    </source>
</evidence>
<evidence type="ECO:0000256" key="4">
    <source>
        <dbReference type="ARBA" id="ARBA00022741"/>
    </source>
</evidence>
<dbReference type="NCBIfam" id="TIGR01143">
    <property type="entry name" value="murF"/>
    <property type="match status" value="1"/>
</dbReference>
<evidence type="ECO:0000256" key="5">
    <source>
        <dbReference type="ARBA" id="ARBA00022840"/>
    </source>
</evidence>
<evidence type="ECO:0000256" key="8">
    <source>
        <dbReference type="ARBA" id="ARBA00023306"/>
    </source>
</evidence>
<comment type="catalytic activity">
    <reaction evidence="10 11">
        <text>D-alanyl-D-alanine + UDP-N-acetyl-alpha-D-muramoyl-L-alanyl-gamma-D-glutamyl-meso-2,6-diaminopimelate + ATP = UDP-N-acetyl-alpha-D-muramoyl-L-alanyl-gamma-D-glutamyl-meso-2,6-diaminopimeloyl-D-alanyl-D-alanine + ADP + phosphate + H(+)</text>
        <dbReference type="Rhea" id="RHEA:28374"/>
        <dbReference type="ChEBI" id="CHEBI:15378"/>
        <dbReference type="ChEBI" id="CHEBI:30616"/>
        <dbReference type="ChEBI" id="CHEBI:43474"/>
        <dbReference type="ChEBI" id="CHEBI:57822"/>
        <dbReference type="ChEBI" id="CHEBI:61386"/>
        <dbReference type="ChEBI" id="CHEBI:83905"/>
        <dbReference type="ChEBI" id="CHEBI:456216"/>
        <dbReference type="EC" id="6.3.2.10"/>
    </reaction>
</comment>
<evidence type="ECO:0000256" key="6">
    <source>
        <dbReference type="ARBA" id="ARBA00022960"/>
    </source>
</evidence>
<dbReference type="PANTHER" id="PTHR43024:SF1">
    <property type="entry name" value="UDP-N-ACETYLMURAMOYL-TRIPEPTIDE--D-ALANYL-D-ALANINE LIGASE"/>
    <property type="match status" value="1"/>
</dbReference>
<dbReference type="InterPro" id="IPR004101">
    <property type="entry name" value="Mur_ligase_C"/>
</dbReference>
<dbReference type="Gene3D" id="3.40.1190.10">
    <property type="entry name" value="Mur-like, catalytic domain"/>
    <property type="match status" value="1"/>
</dbReference>
<accession>A0A134AQS4</accession>
<dbReference type="PANTHER" id="PTHR43024">
    <property type="entry name" value="UDP-N-ACETYLMURAMOYL-TRIPEPTIDE--D-ALANYL-D-ALANINE LIGASE"/>
    <property type="match status" value="1"/>
</dbReference>
<feature type="domain" description="Mur ligase central" evidence="14">
    <location>
        <begin position="119"/>
        <end position="315"/>
    </location>
</feature>
<evidence type="ECO:0000256" key="7">
    <source>
        <dbReference type="ARBA" id="ARBA00022984"/>
    </source>
</evidence>
<dbReference type="Proteomes" id="UP000070483">
    <property type="component" value="Unassembled WGS sequence"/>
</dbReference>
<proteinExistence type="inferred from homology"/>